<dbReference type="InterPro" id="IPR010994">
    <property type="entry name" value="RuvA_2-like"/>
</dbReference>
<evidence type="ECO:0000313" key="4">
    <source>
        <dbReference type="Proteomes" id="UP000629619"/>
    </source>
</evidence>
<feature type="region of interest" description="Disordered" evidence="1">
    <location>
        <begin position="261"/>
        <end position="280"/>
    </location>
</feature>
<dbReference type="GO" id="GO:0015628">
    <property type="term" value="P:protein secretion by the type II secretion system"/>
    <property type="evidence" value="ECO:0007669"/>
    <property type="project" value="TreeGrafter"/>
</dbReference>
<feature type="region of interest" description="Disordered" evidence="1">
    <location>
        <begin position="1"/>
        <end position="22"/>
    </location>
</feature>
<proteinExistence type="predicted"/>
<dbReference type="PANTHER" id="PTHR21180:SF32">
    <property type="entry name" value="ENDONUCLEASE_EXONUCLEASE_PHOSPHATASE FAMILY DOMAIN-CONTAINING PROTEIN 1"/>
    <property type="match status" value="1"/>
</dbReference>
<protein>
    <recommendedName>
        <fullName evidence="5">Helix-hairpin-helix protein</fullName>
    </recommendedName>
</protein>
<feature type="transmembrane region" description="Helical" evidence="2">
    <location>
        <begin position="95"/>
        <end position="119"/>
    </location>
</feature>
<evidence type="ECO:0008006" key="5">
    <source>
        <dbReference type="Google" id="ProtNLM"/>
    </source>
</evidence>
<dbReference type="SUPFAM" id="SSF47781">
    <property type="entry name" value="RuvA domain 2-like"/>
    <property type="match status" value="1"/>
</dbReference>
<accession>A0A919TH94</accession>
<feature type="transmembrane region" description="Helical" evidence="2">
    <location>
        <begin position="65"/>
        <end position="83"/>
    </location>
</feature>
<name>A0A919TH94_9ACTN</name>
<dbReference type="Gene3D" id="1.10.150.320">
    <property type="entry name" value="Photosystem II 12 kDa extrinsic protein"/>
    <property type="match status" value="1"/>
</dbReference>
<evidence type="ECO:0000256" key="2">
    <source>
        <dbReference type="SAM" id="Phobius"/>
    </source>
</evidence>
<dbReference type="EMBL" id="BOMW01000014">
    <property type="protein sequence ID" value="GIF03786.1"/>
    <property type="molecule type" value="Genomic_DNA"/>
</dbReference>
<keyword evidence="4" id="KW-1185">Reference proteome</keyword>
<dbReference type="Proteomes" id="UP000629619">
    <property type="component" value="Unassembled WGS sequence"/>
</dbReference>
<dbReference type="GO" id="GO:0015627">
    <property type="term" value="C:type II protein secretion system complex"/>
    <property type="evidence" value="ECO:0007669"/>
    <property type="project" value="TreeGrafter"/>
</dbReference>
<comment type="caution">
    <text evidence="3">The sequence shown here is derived from an EMBL/GenBank/DDBJ whole genome shotgun (WGS) entry which is preliminary data.</text>
</comment>
<keyword evidence="2" id="KW-1133">Transmembrane helix</keyword>
<feature type="transmembrane region" description="Helical" evidence="2">
    <location>
        <begin position="36"/>
        <end position="58"/>
    </location>
</feature>
<dbReference type="Pfam" id="PF12836">
    <property type="entry name" value="HHH_3"/>
    <property type="match status" value="1"/>
</dbReference>
<dbReference type="RefSeq" id="WP_203677503.1">
    <property type="nucleotide sequence ID" value="NZ_BOMW01000014.1"/>
</dbReference>
<dbReference type="PANTHER" id="PTHR21180">
    <property type="entry name" value="ENDONUCLEASE/EXONUCLEASE/PHOSPHATASE FAMILY DOMAIN-CONTAINING PROTEIN 1"/>
    <property type="match status" value="1"/>
</dbReference>
<dbReference type="InterPro" id="IPR051675">
    <property type="entry name" value="Endo/Exo/Phosphatase_dom_1"/>
</dbReference>
<keyword evidence="2" id="KW-0812">Transmembrane</keyword>
<dbReference type="AlphaFoldDB" id="A0A919TH94"/>
<feature type="region of interest" description="Disordered" evidence="1">
    <location>
        <begin position="163"/>
        <end position="198"/>
    </location>
</feature>
<gene>
    <name evidence="3" type="ORF">Asi03nite_13240</name>
</gene>
<evidence type="ECO:0000256" key="1">
    <source>
        <dbReference type="SAM" id="MobiDB-lite"/>
    </source>
</evidence>
<keyword evidence="2" id="KW-0472">Membrane</keyword>
<sequence length="280" mass="30284">MTWTPPDGSHPGHPGRPVAPPPAGPAKLSWRLGHSAWVLFPIAGFGCLGGLGFLYVGIRAQRPGWWIPGVLYSVLCWTGIMLGGQVKPDSVAQDLLYTCWIIAWFASIVHAFVINPAWLRWRAGYRPWYSQPPQTAWVGPPQPAPQQLPPYLQGAAPQPQEYYNAPPQPSYGAPPQAPYTAPPQVSHDAPPPAYQPPAQVDVNTAAEQDLAMLPGFTPARAGQVVQVRRSRRGFVSVHDFAAAAALAPHEFAAIRDRLTCSPPVPPDDTPPGPYGRIVDV</sequence>
<feature type="compositionally biased region" description="Pro residues" evidence="1">
    <location>
        <begin position="262"/>
        <end position="273"/>
    </location>
</feature>
<evidence type="ECO:0000313" key="3">
    <source>
        <dbReference type="EMBL" id="GIF03786.1"/>
    </source>
</evidence>
<organism evidence="3 4">
    <name type="scientific">Actinoplanes siamensis</name>
    <dbReference type="NCBI Taxonomy" id="1223317"/>
    <lineage>
        <taxon>Bacteria</taxon>
        <taxon>Bacillati</taxon>
        <taxon>Actinomycetota</taxon>
        <taxon>Actinomycetes</taxon>
        <taxon>Micromonosporales</taxon>
        <taxon>Micromonosporaceae</taxon>
        <taxon>Actinoplanes</taxon>
    </lineage>
</organism>
<reference evidence="3" key="1">
    <citation type="submission" date="2021-01" db="EMBL/GenBank/DDBJ databases">
        <title>Whole genome shotgun sequence of Actinoplanes siamensis NBRC 109076.</title>
        <authorList>
            <person name="Komaki H."/>
            <person name="Tamura T."/>
        </authorList>
    </citation>
    <scope>NUCLEOTIDE SEQUENCE</scope>
    <source>
        <strain evidence="3">NBRC 109076</strain>
    </source>
</reference>